<dbReference type="EMBL" id="JBJUIK010000013">
    <property type="protein sequence ID" value="KAL3506832.1"/>
    <property type="molecule type" value="Genomic_DNA"/>
</dbReference>
<name>A0ABD2YHF7_9GENT</name>
<keyword evidence="6" id="KW-0413">Isomerase</keyword>
<comment type="function">
    <text evidence="7">Involved in protein export. Acts as a chaperone by maintaining the newly synthesized protein in an open conformation. Functions as a peptidyl-prolyl cis-trans isomerase.</text>
</comment>
<protein>
    <recommendedName>
        <fullName evidence="3">peptidylprolyl isomerase</fullName>
        <ecNumber evidence="3">5.2.1.8</ecNumber>
    </recommendedName>
</protein>
<comment type="similarity">
    <text evidence="2">Belongs to the FKBP-type PPIase family. Tig subfamily.</text>
</comment>
<evidence type="ECO:0000256" key="2">
    <source>
        <dbReference type="ARBA" id="ARBA00005464"/>
    </source>
</evidence>
<evidence type="ECO:0000256" key="5">
    <source>
        <dbReference type="ARBA" id="ARBA00023186"/>
    </source>
</evidence>
<dbReference type="Gene3D" id="3.30.70.1050">
    <property type="entry name" value="Trigger factor ribosome-binding domain"/>
    <property type="match status" value="1"/>
</dbReference>
<feature type="domain" description="Trigger factor ribosome-binding bacterial" evidence="8">
    <location>
        <begin position="82"/>
        <end position="205"/>
    </location>
</feature>
<evidence type="ECO:0000256" key="1">
    <source>
        <dbReference type="ARBA" id="ARBA00000971"/>
    </source>
</evidence>
<evidence type="ECO:0000313" key="9">
    <source>
        <dbReference type="EMBL" id="KAL3506832.1"/>
    </source>
</evidence>
<comment type="catalytic activity">
    <reaction evidence="1">
        <text>[protein]-peptidylproline (omega=180) = [protein]-peptidylproline (omega=0)</text>
        <dbReference type="Rhea" id="RHEA:16237"/>
        <dbReference type="Rhea" id="RHEA-COMP:10747"/>
        <dbReference type="Rhea" id="RHEA-COMP:10748"/>
        <dbReference type="ChEBI" id="CHEBI:83833"/>
        <dbReference type="ChEBI" id="CHEBI:83834"/>
        <dbReference type="EC" id="5.2.1.8"/>
    </reaction>
</comment>
<evidence type="ECO:0000313" key="10">
    <source>
        <dbReference type="Proteomes" id="UP001630127"/>
    </source>
</evidence>
<dbReference type="Pfam" id="PF05697">
    <property type="entry name" value="Trigger_N"/>
    <property type="match status" value="1"/>
</dbReference>
<dbReference type="GO" id="GO:0003755">
    <property type="term" value="F:peptidyl-prolyl cis-trans isomerase activity"/>
    <property type="evidence" value="ECO:0007669"/>
    <property type="project" value="UniProtKB-KW"/>
</dbReference>
<accession>A0ABD2YHF7</accession>
<dbReference type="FunFam" id="3.30.70.1050:FF:000004">
    <property type="entry name" value="Trigger factor"/>
    <property type="match status" value="1"/>
</dbReference>
<keyword evidence="5" id="KW-0143">Chaperone</keyword>
<dbReference type="EC" id="5.2.1.8" evidence="3"/>
<reference evidence="9 10" key="1">
    <citation type="submission" date="2024-11" db="EMBL/GenBank/DDBJ databases">
        <title>A near-complete genome assembly of Cinchona calisaya.</title>
        <authorList>
            <person name="Lian D.C."/>
            <person name="Zhao X.W."/>
            <person name="Wei L."/>
        </authorList>
    </citation>
    <scope>NUCLEOTIDE SEQUENCE [LARGE SCALE GENOMIC DNA]</scope>
    <source>
        <tissue evidence="9">Nenye</tissue>
    </source>
</reference>
<keyword evidence="4" id="KW-0697">Rotamase</keyword>
<dbReference type="SUPFAM" id="SSF102735">
    <property type="entry name" value="Trigger factor ribosome-binding domain"/>
    <property type="match status" value="1"/>
</dbReference>
<dbReference type="PANTHER" id="PTHR30560:SF5">
    <property type="entry name" value="OS09G0515400 PROTEIN"/>
    <property type="match status" value="1"/>
</dbReference>
<dbReference type="InterPro" id="IPR008881">
    <property type="entry name" value="Trigger_fac_ribosome-bd_bac"/>
</dbReference>
<sequence length="208" mass="23228">METLAVKTHTDFHFPNFKRQSVNAMSSCQFSKGKCSSITMGWNAQQRVHGRTIIKQPFAIQVVSSGLEDTQASSSQFQEFSVTTRKTDKANELKISIVVAGTKTQADFDNVFSAMVADAQPIPGFRRVKGGKTPNIPKDILLEILGPSNVYKQVIKRIINSTISDYVQKEGLTVGKDLRVEHSFEDLEAIFEPGDQFKFEATLQYCQE</sequence>
<evidence type="ECO:0000256" key="6">
    <source>
        <dbReference type="ARBA" id="ARBA00023235"/>
    </source>
</evidence>
<dbReference type="InterPro" id="IPR036611">
    <property type="entry name" value="Trigger_fac_ribosome-bd_sf"/>
</dbReference>
<evidence type="ECO:0000256" key="3">
    <source>
        <dbReference type="ARBA" id="ARBA00013194"/>
    </source>
</evidence>
<organism evidence="9 10">
    <name type="scientific">Cinchona calisaya</name>
    <dbReference type="NCBI Taxonomy" id="153742"/>
    <lineage>
        <taxon>Eukaryota</taxon>
        <taxon>Viridiplantae</taxon>
        <taxon>Streptophyta</taxon>
        <taxon>Embryophyta</taxon>
        <taxon>Tracheophyta</taxon>
        <taxon>Spermatophyta</taxon>
        <taxon>Magnoliopsida</taxon>
        <taxon>eudicotyledons</taxon>
        <taxon>Gunneridae</taxon>
        <taxon>Pentapetalae</taxon>
        <taxon>asterids</taxon>
        <taxon>lamiids</taxon>
        <taxon>Gentianales</taxon>
        <taxon>Rubiaceae</taxon>
        <taxon>Cinchonoideae</taxon>
        <taxon>Cinchoneae</taxon>
        <taxon>Cinchona</taxon>
    </lineage>
</organism>
<evidence type="ECO:0000256" key="4">
    <source>
        <dbReference type="ARBA" id="ARBA00023110"/>
    </source>
</evidence>
<dbReference type="Proteomes" id="UP001630127">
    <property type="component" value="Unassembled WGS sequence"/>
</dbReference>
<proteinExistence type="inferred from homology"/>
<comment type="caution">
    <text evidence="9">The sequence shown here is derived from an EMBL/GenBank/DDBJ whole genome shotgun (WGS) entry which is preliminary data.</text>
</comment>
<dbReference type="PANTHER" id="PTHR30560">
    <property type="entry name" value="TRIGGER FACTOR CHAPERONE AND PEPTIDYL-PROLYL CIS/TRANS ISOMERASE"/>
    <property type="match status" value="1"/>
</dbReference>
<dbReference type="InterPro" id="IPR005215">
    <property type="entry name" value="Trig_fac"/>
</dbReference>
<evidence type="ECO:0000256" key="7">
    <source>
        <dbReference type="ARBA" id="ARBA00024849"/>
    </source>
</evidence>
<evidence type="ECO:0000259" key="8">
    <source>
        <dbReference type="Pfam" id="PF05697"/>
    </source>
</evidence>
<dbReference type="AlphaFoldDB" id="A0ABD2YHF7"/>
<gene>
    <name evidence="9" type="ORF">ACH5RR_032214</name>
</gene>
<keyword evidence="10" id="KW-1185">Reference proteome</keyword>